<feature type="compositionally biased region" description="Polar residues" evidence="11">
    <location>
        <begin position="1"/>
        <end position="21"/>
    </location>
</feature>
<evidence type="ECO:0000256" key="11">
    <source>
        <dbReference type="SAM" id="MobiDB-lite"/>
    </source>
</evidence>
<organism evidence="13 14">
    <name type="scientific">Stieleria bergensis</name>
    <dbReference type="NCBI Taxonomy" id="2528025"/>
    <lineage>
        <taxon>Bacteria</taxon>
        <taxon>Pseudomonadati</taxon>
        <taxon>Planctomycetota</taxon>
        <taxon>Planctomycetia</taxon>
        <taxon>Pirellulales</taxon>
        <taxon>Pirellulaceae</taxon>
        <taxon>Stieleria</taxon>
    </lineage>
</organism>
<evidence type="ECO:0000313" key="13">
    <source>
        <dbReference type="EMBL" id="QDT60447.1"/>
    </source>
</evidence>
<sequence>MTTEPTNETVAESDLADQQSVGGAGGDVYPQAKLGLPMMDPQLVNIQPGGGIVMSIELAWGKVRRSLLRLLRPGYVKAMAAKRQGERGSLPFEPVDPRDLKFYANQITYHWDRQDDAFQWRGRLGFVRVGLAELLLIGGLFLALAAGAGYFWWPLSLPFLVLFVLVAWFFRNPNRVIPEQPGTVVSPADGKLVQIERIEDPELGPCVQFGIFLSIFNVHANRASLPGEVVKVAYRPGKFLNALRPESAQENENLDVYIACPELDQRVYRIRQITGQFARRIVSWMRPGVDLERGEMYGMIKLGSRTELVVPDDPALQIVAKIGDKVDAGSTVFARYENVAP</sequence>
<feature type="transmembrane region" description="Helical" evidence="12">
    <location>
        <begin position="151"/>
        <end position="170"/>
    </location>
</feature>
<accession>A0A517SWD2</accession>
<keyword evidence="12" id="KW-0812">Transmembrane</keyword>
<evidence type="ECO:0000256" key="1">
    <source>
        <dbReference type="ARBA" id="ARBA00022475"/>
    </source>
</evidence>
<keyword evidence="14" id="KW-1185">Reference proteome</keyword>
<keyword evidence="3" id="KW-0210">Decarboxylase</keyword>
<keyword evidence="6" id="KW-0865">Zymogen</keyword>
<evidence type="ECO:0000256" key="9">
    <source>
        <dbReference type="ARBA" id="ARBA00023264"/>
    </source>
</evidence>
<dbReference type="AlphaFoldDB" id="A0A517SWD2"/>
<proteinExistence type="predicted"/>
<keyword evidence="10" id="KW-0670">Pyruvate</keyword>
<evidence type="ECO:0000256" key="7">
    <source>
        <dbReference type="ARBA" id="ARBA00023209"/>
    </source>
</evidence>
<evidence type="ECO:0000256" key="10">
    <source>
        <dbReference type="ARBA" id="ARBA00023317"/>
    </source>
</evidence>
<feature type="region of interest" description="Disordered" evidence="11">
    <location>
        <begin position="1"/>
        <end position="26"/>
    </location>
</feature>
<keyword evidence="5 12" id="KW-0472">Membrane</keyword>
<dbReference type="InterPro" id="IPR003817">
    <property type="entry name" value="PS_Dcarbxylase"/>
</dbReference>
<keyword evidence="4" id="KW-0443">Lipid metabolism</keyword>
<evidence type="ECO:0000256" key="8">
    <source>
        <dbReference type="ARBA" id="ARBA00023239"/>
    </source>
</evidence>
<keyword evidence="1" id="KW-1003">Cell membrane</keyword>
<keyword evidence="2" id="KW-0444">Lipid biosynthesis</keyword>
<evidence type="ECO:0000256" key="12">
    <source>
        <dbReference type="SAM" id="Phobius"/>
    </source>
</evidence>
<dbReference type="PANTHER" id="PTHR35809">
    <property type="entry name" value="ARCHAETIDYLSERINE DECARBOXYLASE PROENZYME-RELATED"/>
    <property type="match status" value="1"/>
</dbReference>
<keyword evidence="8" id="KW-0456">Lyase</keyword>
<protein>
    <submittedName>
        <fullName evidence="13">Phosphatidylserine decarboxylase</fullName>
    </submittedName>
</protein>
<dbReference type="Proteomes" id="UP000315003">
    <property type="component" value="Chromosome"/>
</dbReference>
<keyword evidence="12" id="KW-1133">Transmembrane helix</keyword>
<evidence type="ECO:0000256" key="4">
    <source>
        <dbReference type="ARBA" id="ARBA00023098"/>
    </source>
</evidence>
<dbReference type="PANTHER" id="PTHR35809:SF1">
    <property type="entry name" value="ARCHAETIDYLSERINE DECARBOXYLASE PROENZYME-RELATED"/>
    <property type="match status" value="1"/>
</dbReference>
<dbReference type="InterPro" id="IPR033175">
    <property type="entry name" value="PSD-A"/>
</dbReference>
<feature type="transmembrane region" description="Helical" evidence="12">
    <location>
        <begin position="126"/>
        <end position="145"/>
    </location>
</feature>
<evidence type="ECO:0000256" key="3">
    <source>
        <dbReference type="ARBA" id="ARBA00022793"/>
    </source>
</evidence>
<evidence type="ECO:0000256" key="5">
    <source>
        <dbReference type="ARBA" id="ARBA00023136"/>
    </source>
</evidence>
<dbReference type="Pfam" id="PF02666">
    <property type="entry name" value="PS_Dcarbxylase"/>
    <property type="match status" value="1"/>
</dbReference>
<evidence type="ECO:0000256" key="2">
    <source>
        <dbReference type="ARBA" id="ARBA00022516"/>
    </source>
</evidence>
<dbReference type="EMBL" id="CP036272">
    <property type="protein sequence ID" value="QDT60447.1"/>
    <property type="molecule type" value="Genomic_DNA"/>
</dbReference>
<keyword evidence="9" id="KW-1208">Phospholipid metabolism</keyword>
<dbReference type="GO" id="GO:0008654">
    <property type="term" value="P:phospholipid biosynthetic process"/>
    <property type="evidence" value="ECO:0007669"/>
    <property type="project" value="UniProtKB-KW"/>
</dbReference>
<gene>
    <name evidence="13" type="ORF">SV7mr_29700</name>
</gene>
<evidence type="ECO:0000313" key="14">
    <source>
        <dbReference type="Proteomes" id="UP000315003"/>
    </source>
</evidence>
<reference evidence="13 14" key="1">
    <citation type="submission" date="2019-02" db="EMBL/GenBank/DDBJ databases">
        <title>Deep-cultivation of Planctomycetes and their phenomic and genomic characterization uncovers novel biology.</title>
        <authorList>
            <person name="Wiegand S."/>
            <person name="Jogler M."/>
            <person name="Boedeker C."/>
            <person name="Pinto D."/>
            <person name="Vollmers J."/>
            <person name="Rivas-Marin E."/>
            <person name="Kohn T."/>
            <person name="Peeters S.H."/>
            <person name="Heuer A."/>
            <person name="Rast P."/>
            <person name="Oberbeckmann S."/>
            <person name="Bunk B."/>
            <person name="Jeske O."/>
            <person name="Meyerdierks A."/>
            <person name="Storesund J.E."/>
            <person name="Kallscheuer N."/>
            <person name="Luecker S."/>
            <person name="Lage O.M."/>
            <person name="Pohl T."/>
            <person name="Merkel B.J."/>
            <person name="Hornburger P."/>
            <person name="Mueller R.-W."/>
            <person name="Bruemmer F."/>
            <person name="Labrenz M."/>
            <person name="Spormann A.M."/>
            <person name="Op den Camp H."/>
            <person name="Overmann J."/>
            <person name="Amann R."/>
            <person name="Jetten M.S.M."/>
            <person name="Mascher T."/>
            <person name="Medema M.H."/>
            <person name="Devos D.P."/>
            <person name="Kaster A.-K."/>
            <person name="Ovreas L."/>
            <person name="Rohde M."/>
            <person name="Galperin M.Y."/>
            <person name="Jogler C."/>
        </authorList>
    </citation>
    <scope>NUCLEOTIDE SEQUENCE [LARGE SCALE GENOMIC DNA]</scope>
    <source>
        <strain evidence="13 14">SV_7m_r</strain>
    </source>
</reference>
<dbReference type="RefSeq" id="WP_419187370.1">
    <property type="nucleotide sequence ID" value="NZ_CP036272.1"/>
</dbReference>
<dbReference type="GO" id="GO:0004609">
    <property type="term" value="F:phosphatidylserine decarboxylase activity"/>
    <property type="evidence" value="ECO:0007669"/>
    <property type="project" value="InterPro"/>
</dbReference>
<keyword evidence="7" id="KW-0594">Phospholipid biosynthesis</keyword>
<name>A0A517SWD2_9BACT</name>
<evidence type="ECO:0000256" key="6">
    <source>
        <dbReference type="ARBA" id="ARBA00023145"/>
    </source>
</evidence>